<evidence type="ECO:0000256" key="5">
    <source>
        <dbReference type="ARBA" id="ARBA00023136"/>
    </source>
</evidence>
<feature type="transmembrane region" description="Helical" evidence="6">
    <location>
        <begin position="377"/>
        <end position="397"/>
    </location>
</feature>
<dbReference type="EMBL" id="CP093365">
    <property type="protein sequence ID" value="UQS83134.1"/>
    <property type="molecule type" value="Genomic_DNA"/>
</dbReference>
<keyword evidence="2" id="KW-0813">Transport</keyword>
<protein>
    <submittedName>
        <fullName evidence="7">Amino acid permease</fullName>
    </submittedName>
</protein>
<feature type="transmembrane region" description="Helical" evidence="6">
    <location>
        <begin position="354"/>
        <end position="371"/>
    </location>
</feature>
<evidence type="ECO:0000313" key="8">
    <source>
        <dbReference type="Proteomes" id="UP000831947"/>
    </source>
</evidence>
<dbReference type="PANTHER" id="PTHR43243:SF4">
    <property type="entry name" value="CATIONIC AMINO ACID TRANSPORTER 4"/>
    <property type="match status" value="1"/>
</dbReference>
<feature type="transmembrane region" description="Helical" evidence="6">
    <location>
        <begin position="103"/>
        <end position="131"/>
    </location>
</feature>
<reference evidence="7 8" key="1">
    <citation type="journal article" date="2022" name="Int. J. Syst. Evol. Microbiol.">
        <title>Apilactobacillus apisilvae sp. nov., Nicolia spurrieriana gen. nov. sp. nov., Bombilactobacillus folatiphilus sp. nov. and Bombilactobacillus thymidiniphilus sp. nov., four new lactic acid bacterial isolates from stingless bees Tetragonula carbonaria and Austroplebeia australis.</title>
        <authorList>
            <person name="Oliphant S.A."/>
            <person name="Watson-Haigh N.S."/>
            <person name="Sumby K.M."/>
            <person name="Gardner J."/>
            <person name="Groom S."/>
            <person name="Jiranek V."/>
        </authorList>
    </citation>
    <scope>NUCLEOTIDE SEQUENCE [LARGE SCALE GENOMIC DNA]</scope>
    <source>
        <strain evidence="7 8">SG4_A1</strain>
    </source>
</reference>
<evidence type="ECO:0000256" key="1">
    <source>
        <dbReference type="ARBA" id="ARBA00004141"/>
    </source>
</evidence>
<keyword evidence="3 6" id="KW-0812">Transmembrane</keyword>
<feature type="transmembrane region" description="Helical" evidence="6">
    <location>
        <begin position="156"/>
        <end position="174"/>
    </location>
</feature>
<comment type="subcellular location">
    <subcellularLocation>
        <location evidence="1">Membrane</location>
        <topology evidence="1">Multi-pass membrane protein</topology>
    </subcellularLocation>
</comment>
<evidence type="ECO:0000256" key="6">
    <source>
        <dbReference type="SAM" id="Phobius"/>
    </source>
</evidence>
<feature type="transmembrane region" description="Helical" evidence="6">
    <location>
        <begin position="62"/>
        <end position="82"/>
    </location>
</feature>
<feature type="transmembrane region" description="Helical" evidence="6">
    <location>
        <begin position="32"/>
        <end position="56"/>
    </location>
</feature>
<organism evidence="7 8">
    <name type="scientific">Bombilactobacillus thymidiniphilus</name>
    <dbReference type="NCBI Taxonomy" id="2923363"/>
    <lineage>
        <taxon>Bacteria</taxon>
        <taxon>Bacillati</taxon>
        <taxon>Bacillota</taxon>
        <taxon>Bacilli</taxon>
        <taxon>Lactobacillales</taxon>
        <taxon>Lactobacillaceae</taxon>
        <taxon>Bombilactobacillus</taxon>
    </lineage>
</organism>
<proteinExistence type="predicted"/>
<evidence type="ECO:0000256" key="4">
    <source>
        <dbReference type="ARBA" id="ARBA00022989"/>
    </source>
</evidence>
<sequence length="464" mass="50263">MSVWKQMTQKAAVQDYLQADQRFEKTMTAKDLMALGIGAVIGTGIFILPGTVAATVSGPGVILSFLLAAVVCATAAMCYAEFASALPVAGSAYSYGNIIFGQFIGWVIGWALILEYMLAVATVSVGFSAYFHSFLQGFGVQLPKAISGAWNPSQHTYINVVAILVVLVISLMLSRGMQTSMKINDWMVLIKIAIIVLFVVVGCFYVKPKNWSPFLPFGTNGMLAGASTVFFAYLGFDAVSSSAPEVKNPQRNLPIGIIGTLIVATILYMAVSTVLTGMLPYSKLNLADPVSYALQYFHLNKIAGIIAIGAMAGMFTMMITMIYSSSRLVYAIGRDGLLPNFLGQVNNKHLPNHSLTVVTIIIALMGGLIDLNQLAELVNIGTLIAFSFVSLGVIFLRKRDDIVNDGFKVPLYPVLPIISLLLCIGLMLKLQRITWIASLIWFAIGAAIYFAYGMHHSHMKNHKI</sequence>
<feature type="transmembrane region" description="Helical" evidence="6">
    <location>
        <begin position="302"/>
        <end position="324"/>
    </location>
</feature>
<keyword evidence="8" id="KW-1185">Reference proteome</keyword>
<feature type="transmembrane region" description="Helical" evidence="6">
    <location>
        <begin position="409"/>
        <end position="427"/>
    </location>
</feature>
<gene>
    <name evidence="7" type="ORF">MOO47_04935</name>
</gene>
<evidence type="ECO:0000256" key="2">
    <source>
        <dbReference type="ARBA" id="ARBA00022448"/>
    </source>
</evidence>
<feature type="transmembrane region" description="Helical" evidence="6">
    <location>
        <begin position="186"/>
        <end position="208"/>
    </location>
</feature>
<keyword evidence="4 6" id="KW-1133">Transmembrane helix</keyword>
<evidence type="ECO:0000256" key="3">
    <source>
        <dbReference type="ARBA" id="ARBA00022692"/>
    </source>
</evidence>
<dbReference type="PIRSF" id="PIRSF006060">
    <property type="entry name" value="AA_transporter"/>
    <property type="match status" value="1"/>
</dbReference>
<dbReference type="Proteomes" id="UP000831947">
    <property type="component" value="Chromosome"/>
</dbReference>
<dbReference type="Pfam" id="PF13520">
    <property type="entry name" value="AA_permease_2"/>
    <property type="match status" value="1"/>
</dbReference>
<feature type="transmembrane region" description="Helical" evidence="6">
    <location>
        <begin position="214"/>
        <end position="236"/>
    </location>
</feature>
<evidence type="ECO:0000313" key="7">
    <source>
        <dbReference type="EMBL" id="UQS83134.1"/>
    </source>
</evidence>
<dbReference type="Gene3D" id="1.20.1740.10">
    <property type="entry name" value="Amino acid/polyamine transporter I"/>
    <property type="match status" value="1"/>
</dbReference>
<name>A0ABY4PBK2_9LACO</name>
<feature type="transmembrane region" description="Helical" evidence="6">
    <location>
        <begin position="433"/>
        <end position="452"/>
    </location>
</feature>
<keyword evidence="5 6" id="KW-0472">Membrane</keyword>
<dbReference type="InterPro" id="IPR002293">
    <property type="entry name" value="AA/rel_permease1"/>
</dbReference>
<dbReference type="RefSeq" id="WP_249512361.1">
    <property type="nucleotide sequence ID" value="NZ_CP093365.1"/>
</dbReference>
<accession>A0ABY4PBK2</accession>
<feature type="transmembrane region" description="Helical" evidence="6">
    <location>
        <begin position="257"/>
        <end position="282"/>
    </location>
</feature>
<dbReference type="PANTHER" id="PTHR43243">
    <property type="entry name" value="INNER MEMBRANE TRANSPORTER YGJI-RELATED"/>
    <property type="match status" value="1"/>
</dbReference>